<dbReference type="PROSITE" id="PS00166">
    <property type="entry name" value="ENOYL_COA_HYDRATASE"/>
    <property type="match status" value="1"/>
</dbReference>
<evidence type="ECO:0000256" key="3">
    <source>
        <dbReference type="ARBA" id="ARBA00022832"/>
    </source>
</evidence>
<name>A0A7Z2NVM5_9SPHN</name>
<dbReference type="InterPro" id="IPR045002">
    <property type="entry name" value="Ech1-like"/>
</dbReference>
<proteinExistence type="inferred from homology"/>
<dbReference type="InterPro" id="IPR001753">
    <property type="entry name" value="Enoyl-CoA_hydra/iso"/>
</dbReference>
<dbReference type="Gene3D" id="1.10.12.10">
    <property type="entry name" value="Lyase 2-enoyl-coa Hydratase, Chain A, domain 2"/>
    <property type="match status" value="1"/>
</dbReference>
<dbReference type="InterPro" id="IPR029045">
    <property type="entry name" value="ClpP/crotonase-like_dom_sf"/>
</dbReference>
<accession>A0A7Z2NVM5</accession>
<evidence type="ECO:0000256" key="4">
    <source>
        <dbReference type="ARBA" id="ARBA00023098"/>
    </source>
</evidence>
<dbReference type="PANTHER" id="PTHR43149">
    <property type="entry name" value="ENOYL-COA HYDRATASE"/>
    <property type="match status" value="1"/>
</dbReference>
<dbReference type="AlphaFoldDB" id="A0A7Z2NVM5"/>
<comment type="pathway">
    <text evidence="1">Lipid metabolism; fatty acid beta-oxidation.</text>
</comment>
<comment type="similarity">
    <text evidence="2 6">Belongs to the enoyl-CoA hydratase/isomerase family.</text>
</comment>
<keyword evidence="8" id="KW-1185">Reference proteome</keyword>
<organism evidence="7 8">
    <name type="scientific">Sphingomonas changnyeongensis</name>
    <dbReference type="NCBI Taxonomy" id="2698679"/>
    <lineage>
        <taxon>Bacteria</taxon>
        <taxon>Pseudomonadati</taxon>
        <taxon>Pseudomonadota</taxon>
        <taxon>Alphaproteobacteria</taxon>
        <taxon>Sphingomonadales</taxon>
        <taxon>Sphingomonadaceae</taxon>
        <taxon>Sphingomonas</taxon>
    </lineage>
</organism>
<dbReference type="CDD" id="cd06558">
    <property type="entry name" value="crotonase-like"/>
    <property type="match status" value="1"/>
</dbReference>
<dbReference type="PANTHER" id="PTHR43149:SF1">
    <property type="entry name" value="DELTA(3,5)-DELTA(2,4)-DIENOYL-COA ISOMERASE, MITOCHONDRIAL"/>
    <property type="match status" value="1"/>
</dbReference>
<dbReference type="NCBIfam" id="NF005699">
    <property type="entry name" value="PRK07509.1"/>
    <property type="match status" value="1"/>
</dbReference>
<evidence type="ECO:0000313" key="7">
    <source>
        <dbReference type="EMBL" id="QHL90205.1"/>
    </source>
</evidence>
<keyword evidence="4" id="KW-0443">Lipid metabolism</keyword>
<dbReference type="Gene3D" id="3.90.226.10">
    <property type="entry name" value="2-enoyl-CoA Hydratase, Chain A, domain 1"/>
    <property type="match status" value="1"/>
</dbReference>
<evidence type="ECO:0000256" key="1">
    <source>
        <dbReference type="ARBA" id="ARBA00005005"/>
    </source>
</evidence>
<dbReference type="RefSeq" id="WP_160592133.1">
    <property type="nucleotide sequence ID" value="NZ_CP047895.1"/>
</dbReference>
<evidence type="ECO:0000256" key="5">
    <source>
        <dbReference type="ARBA" id="ARBA00023235"/>
    </source>
</evidence>
<evidence type="ECO:0000256" key="2">
    <source>
        <dbReference type="ARBA" id="ARBA00005254"/>
    </source>
</evidence>
<keyword evidence="3" id="KW-0276">Fatty acid metabolism</keyword>
<protein>
    <submittedName>
        <fullName evidence="7">Crotonase/enoyl-CoA hydratase family protein</fullName>
    </submittedName>
</protein>
<reference evidence="7 8" key="1">
    <citation type="submission" date="2020-01" db="EMBL/GenBank/DDBJ databases">
        <title>Sphingomonas sp. C33 whole genome sequece.</title>
        <authorList>
            <person name="Park C."/>
        </authorList>
    </citation>
    <scope>NUCLEOTIDE SEQUENCE [LARGE SCALE GENOMIC DNA]</scope>
    <source>
        <strain evidence="7 8">C33</strain>
    </source>
</reference>
<dbReference type="InterPro" id="IPR014748">
    <property type="entry name" value="Enoyl-CoA_hydra_C"/>
</dbReference>
<dbReference type="EMBL" id="CP047895">
    <property type="protein sequence ID" value="QHL90205.1"/>
    <property type="molecule type" value="Genomic_DNA"/>
</dbReference>
<gene>
    <name evidence="7" type="ORF">GVO57_04325</name>
</gene>
<keyword evidence="5" id="KW-0413">Isomerase</keyword>
<dbReference type="GO" id="GO:0006635">
    <property type="term" value="P:fatty acid beta-oxidation"/>
    <property type="evidence" value="ECO:0007669"/>
    <property type="project" value="UniProtKB-UniPathway"/>
</dbReference>
<dbReference type="InterPro" id="IPR018376">
    <property type="entry name" value="Enoyl-CoA_hyd/isom_CS"/>
</dbReference>
<dbReference type="UniPathway" id="UPA00659"/>
<dbReference type="KEGG" id="schy:GVO57_04325"/>
<dbReference type="GO" id="GO:0016853">
    <property type="term" value="F:isomerase activity"/>
    <property type="evidence" value="ECO:0007669"/>
    <property type="project" value="UniProtKB-KW"/>
</dbReference>
<dbReference type="Pfam" id="PF00378">
    <property type="entry name" value="ECH_1"/>
    <property type="match status" value="1"/>
</dbReference>
<evidence type="ECO:0000256" key="6">
    <source>
        <dbReference type="RuleBase" id="RU003707"/>
    </source>
</evidence>
<sequence>MTAAPTDEDRVTIAFDGGVADVRLNRPDKLNALDPAMFAGIEAALARLAAMPGLRAVVLSGEGRAFCAGLDMASMASGGASAALGGGADLTQRTHGPANIFQHVAWGWRALPVPVIAAVSGIAFGGGCQIMSGADIRIARPDARLSIMEMKWGLVPDMAGIALWRTLVRDDVLRELTYTAREFSGAEGQTLGFVTRLADDPHAEAMALARAIAARNPEAMRAAKRLYNAAAGDPEPLLVAESVEQAGVIRRPNQVEAVMANMQKRAPVFAD</sequence>
<dbReference type="Proteomes" id="UP000464468">
    <property type="component" value="Chromosome"/>
</dbReference>
<dbReference type="SUPFAM" id="SSF52096">
    <property type="entry name" value="ClpP/crotonase"/>
    <property type="match status" value="1"/>
</dbReference>
<evidence type="ECO:0000313" key="8">
    <source>
        <dbReference type="Proteomes" id="UP000464468"/>
    </source>
</evidence>